<dbReference type="Proteomes" id="UP000078541">
    <property type="component" value="Unassembled WGS sequence"/>
</dbReference>
<evidence type="ECO:0000313" key="2">
    <source>
        <dbReference type="Proteomes" id="UP000078541"/>
    </source>
</evidence>
<reference evidence="1 2" key="1">
    <citation type="submission" date="2016-03" db="EMBL/GenBank/DDBJ databases">
        <title>Trachymyrmex septentrionalis WGS genome.</title>
        <authorList>
            <person name="Nygaard S."/>
            <person name="Hu H."/>
            <person name="Boomsma J."/>
            <person name="Zhang G."/>
        </authorList>
    </citation>
    <scope>NUCLEOTIDE SEQUENCE [LARGE SCALE GENOMIC DNA]</scope>
    <source>
        <strain evidence="1">Tsep2-gDNA-1</strain>
        <tissue evidence="1">Whole body</tissue>
    </source>
</reference>
<evidence type="ECO:0000313" key="1">
    <source>
        <dbReference type="EMBL" id="KYN40211.1"/>
    </source>
</evidence>
<proteinExistence type="predicted"/>
<protein>
    <submittedName>
        <fullName evidence="1">Uncharacterized protein</fullName>
    </submittedName>
</protein>
<dbReference type="EMBL" id="KQ981523">
    <property type="protein sequence ID" value="KYN40211.1"/>
    <property type="molecule type" value="Genomic_DNA"/>
</dbReference>
<accession>A0A195FIL5</accession>
<keyword evidence="2" id="KW-1185">Reference proteome</keyword>
<organism evidence="1 2">
    <name type="scientific">Trachymyrmex septentrionalis</name>
    <dbReference type="NCBI Taxonomy" id="34720"/>
    <lineage>
        <taxon>Eukaryota</taxon>
        <taxon>Metazoa</taxon>
        <taxon>Ecdysozoa</taxon>
        <taxon>Arthropoda</taxon>
        <taxon>Hexapoda</taxon>
        <taxon>Insecta</taxon>
        <taxon>Pterygota</taxon>
        <taxon>Neoptera</taxon>
        <taxon>Endopterygota</taxon>
        <taxon>Hymenoptera</taxon>
        <taxon>Apocrita</taxon>
        <taxon>Aculeata</taxon>
        <taxon>Formicoidea</taxon>
        <taxon>Formicidae</taxon>
        <taxon>Myrmicinae</taxon>
        <taxon>Trachymyrmex</taxon>
    </lineage>
</organism>
<sequence>MIKRISEYARPKIWCPQEDYHLPGDGISISTTSAFPNSTNEESEIAIYYKTGMKCEDGGIFVLQPSIVIATDTTCHSIRSTSTPLVSRKEDPVGEFIEARPWGKHRNTLHVVSQTGCTCSLG</sequence>
<gene>
    <name evidence="1" type="ORF">ALC56_05156</name>
</gene>
<name>A0A195FIL5_9HYME</name>
<dbReference type="AlphaFoldDB" id="A0A195FIL5"/>